<accession>X1VCY3</accession>
<protein>
    <submittedName>
        <fullName evidence="1">Uncharacterized protein</fullName>
    </submittedName>
</protein>
<dbReference type="Pfam" id="PF04860">
    <property type="entry name" value="Phage_portal"/>
    <property type="match status" value="1"/>
</dbReference>
<comment type="caution">
    <text evidence="1">The sequence shown here is derived from an EMBL/GenBank/DDBJ whole genome shotgun (WGS) entry which is preliminary data.</text>
</comment>
<sequence length="215" mass="24668">ENALFSNMARPDGVLETDESLGDVEFKRVKREWNQVYGHVKKSGKTALLEKGLKYKPIALSPRELSYLAGRKVTKEEICNAYGQSLALYDKDANRANADNATYIFMRDTISPRHRRQEQKINEQLLPRYDERLFCAFESCVPEDKEFKHKVRIESVDKIITRNDARQEIGKEDVEGGDTLYIDSRLIPLGTTPEEEVEEVSGKIAELVKEKLCLK</sequence>
<dbReference type="AlphaFoldDB" id="X1VCY3"/>
<feature type="non-terminal residue" evidence="1">
    <location>
        <position position="1"/>
    </location>
</feature>
<gene>
    <name evidence="1" type="ORF">S12H4_53683</name>
</gene>
<dbReference type="EMBL" id="BARW01034216">
    <property type="protein sequence ID" value="GAJ04145.1"/>
    <property type="molecule type" value="Genomic_DNA"/>
</dbReference>
<dbReference type="InterPro" id="IPR006944">
    <property type="entry name" value="Phage/GTA_portal"/>
</dbReference>
<reference evidence="1" key="1">
    <citation type="journal article" date="2014" name="Front. Microbiol.">
        <title>High frequency of phylogenetically diverse reductive dehalogenase-homologous genes in deep subseafloor sedimentary metagenomes.</title>
        <authorList>
            <person name="Kawai M."/>
            <person name="Futagami T."/>
            <person name="Toyoda A."/>
            <person name="Takaki Y."/>
            <person name="Nishi S."/>
            <person name="Hori S."/>
            <person name="Arai W."/>
            <person name="Tsubouchi T."/>
            <person name="Morono Y."/>
            <person name="Uchiyama I."/>
            <person name="Ito T."/>
            <person name="Fujiyama A."/>
            <person name="Inagaki F."/>
            <person name="Takami H."/>
        </authorList>
    </citation>
    <scope>NUCLEOTIDE SEQUENCE</scope>
    <source>
        <strain evidence="1">Expedition CK06-06</strain>
    </source>
</reference>
<organism evidence="1">
    <name type="scientific">marine sediment metagenome</name>
    <dbReference type="NCBI Taxonomy" id="412755"/>
    <lineage>
        <taxon>unclassified sequences</taxon>
        <taxon>metagenomes</taxon>
        <taxon>ecological metagenomes</taxon>
    </lineage>
</organism>
<name>X1VCY3_9ZZZZ</name>
<evidence type="ECO:0000313" key="1">
    <source>
        <dbReference type="EMBL" id="GAJ04145.1"/>
    </source>
</evidence>
<proteinExistence type="predicted"/>